<comment type="subcellular location">
    <subcellularLocation>
        <location evidence="1">Apical cell membrane</location>
        <topology evidence="1">Multi-pass membrane protein</topology>
    </subcellularLocation>
</comment>
<dbReference type="InParanoid" id="A0A7M7RCS6"/>
<dbReference type="PANTHER" id="PTHR11785:SF512">
    <property type="entry name" value="SOBREMESA, ISOFORM B"/>
    <property type="match status" value="1"/>
</dbReference>
<feature type="transmembrane region" description="Helical" evidence="20">
    <location>
        <begin position="462"/>
        <end position="484"/>
    </location>
</feature>
<dbReference type="GO" id="GO:0015179">
    <property type="term" value="F:L-amino acid transmembrane transporter activity"/>
    <property type="evidence" value="ECO:0000318"/>
    <property type="project" value="GO_Central"/>
</dbReference>
<dbReference type="InterPro" id="IPR050598">
    <property type="entry name" value="AminoAcid_Transporter"/>
</dbReference>
<evidence type="ECO:0000256" key="5">
    <source>
        <dbReference type="ARBA" id="ARBA00022553"/>
    </source>
</evidence>
<evidence type="ECO:0000256" key="17">
    <source>
        <dbReference type="ARBA" id="ARBA00083296"/>
    </source>
</evidence>
<evidence type="ECO:0000256" key="16">
    <source>
        <dbReference type="ARBA" id="ARBA00079910"/>
    </source>
</evidence>
<dbReference type="PIRSF" id="PIRSF006060">
    <property type="entry name" value="AA_transporter"/>
    <property type="match status" value="1"/>
</dbReference>
<feature type="transmembrane region" description="Helical" evidence="20">
    <location>
        <begin position="402"/>
        <end position="422"/>
    </location>
</feature>
<feature type="transmembrane region" description="Helical" evidence="20">
    <location>
        <begin position="279"/>
        <end position="301"/>
    </location>
</feature>
<dbReference type="KEGG" id="spu:579682"/>
<evidence type="ECO:0000313" key="21">
    <source>
        <dbReference type="EnsemblMetazoa" id="XP_784877"/>
    </source>
</evidence>
<evidence type="ECO:0000256" key="13">
    <source>
        <dbReference type="ARBA" id="ARBA00052179"/>
    </source>
</evidence>
<feature type="transmembrane region" description="Helical" evidence="20">
    <location>
        <begin position="172"/>
        <end position="192"/>
    </location>
</feature>
<feature type="compositionally biased region" description="Basic and acidic residues" evidence="19">
    <location>
        <begin position="1"/>
        <end position="17"/>
    </location>
</feature>
<dbReference type="OrthoDB" id="5829096at2759"/>
<feature type="transmembrane region" description="Helical" evidence="20">
    <location>
        <begin position="50"/>
        <end position="70"/>
    </location>
</feature>
<dbReference type="EnsemblMetazoa" id="XM_779784">
    <property type="protein sequence ID" value="XP_784877"/>
    <property type="gene ID" value="LOC579682"/>
</dbReference>
<dbReference type="RefSeq" id="XP_784877.2">
    <property type="nucleotide sequence ID" value="XM_779784.4"/>
</dbReference>
<dbReference type="GO" id="GO:0016324">
    <property type="term" value="C:apical plasma membrane"/>
    <property type="evidence" value="ECO:0007669"/>
    <property type="project" value="UniProtKB-SubCell"/>
</dbReference>
<proteinExistence type="inferred from homology"/>
<name>A0A7M7RCS6_STRPU</name>
<evidence type="ECO:0000256" key="15">
    <source>
        <dbReference type="ARBA" id="ARBA00074336"/>
    </source>
</evidence>
<comment type="similarity">
    <text evidence="2">Belongs to the amino acid-polyamine-organocation (APC) superfamily.</text>
</comment>
<dbReference type="Gene3D" id="1.20.1740.10">
    <property type="entry name" value="Amino acid/polyamine transporter I"/>
    <property type="match status" value="1"/>
</dbReference>
<dbReference type="PANTHER" id="PTHR11785">
    <property type="entry name" value="AMINO ACID TRANSPORTER"/>
    <property type="match status" value="1"/>
</dbReference>
<comment type="catalytic activity">
    <reaction evidence="18">
        <text>L-phenylalanine(out) + L-arginine(in) = L-phenylalanine(in) + L-arginine(out)</text>
        <dbReference type="Rhea" id="RHEA:71067"/>
        <dbReference type="ChEBI" id="CHEBI:32682"/>
        <dbReference type="ChEBI" id="CHEBI:58095"/>
    </reaction>
    <physiologicalReaction direction="left-to-right" evidence="18">
        <dbReference type="Rhea" id="RHEA:71068"/>
    </physiologicalReaction>
</comment>
<keyword evidence="3" id="KW-0813">Transport</keyword>
<organism evidence="21 22">
    <name type="scientific">Strongylocentrotus purpuratus</name>
    <name type="common">Purple sea urchin</name>
    <dbReference type="NCBI Taxonomy" id="7668"/>
    <lineage>
        <taxon>Eukaryota</taxon>
        <taxon>Metazoa</taxon>
        <taxon>Echinodermata</taxon>
        <taxon>Eleutherozoa</taxon>
        <taxon>Echinozoa</taxon>
        <taxon>Echinoidea</taxon>
        <taxon>Euechinoidea</taxon>
        <taxon>Echinacea</taxon>
        <taxon>Camarodonta</taxon>
        <taxon>Echinidea</taxon>
        <taxon>Strongylocentrotidae</taxon>
        <taxon>Strongylocentrotus</taxon>
    </lineage>
</organism>
<keyword evidence="9" id="KW-1015">Disulfide bond</keyword>
<comment type="catalytic activity">
    <reaction evidence="13">
        <text>L-cysteine(out) + L-arginine(in) = L-cysteine(in) + L-arginine(out)</text>
        <dbReference type="Rhea" id="RHEA:71071"/>
        <dbReference type="ChEBI" id="CHEBI:32682"/>
        <dbReference type="ChEBI" id="CHEBI:35235"/>
    </reaction>
    <physiologicalReaction direction="left-to-right" evidence="13">
        <dbReference type="Rhea" id="RHEA:71072"/>
    </physiologicalReaction>
</comment>
<keyword evidence="6 20" id="KW-0812">Transmembrane</keyword>
<evidence type="ECO:0000256" key="6">
    <source>
        <dbReference type="ARBA" id="ARBA00022692"/>
    </source>
</evidence>
<keyword evidence="8 20" id="KW-0472">Membrane</keyword>
<evidence type="ECO:0000313" key="22">
    <source>
        <dbReference type="Proteomes" id="UP000007110"/>
    </source>
</evidence>
<dbReference type="OMA" id="VWLEFAC"/>
<evidence type="ECO:0000256" key="1">
    <source>
        <dbReference type="ARBA" id="ARBA00004424"/>
    </source>
</evidence>
<feature type="transmembrane region" description="Helical" evidence="20">
    <location>
        <begin position="242"/>
        <end position="259"/>
    </location>
</feature>
<dbReference type="Pfam" id="PF13520">
    <property type="entry name" value="AA_permease_2"/>
    <property type="match status" value="1"/>
</dbReference>
<feature type="transmembrane region" description="Helical" evidence="20">
    <location>
        <begin position="434"/>
        <end position="456"/>
    </location>
</feature>
<comment type="catalytic activity">
    <reaction evidence="10">
        <text>L-lysine(out) + L-arginine(in) = L-lysine(in) + L-arginine(out)</text>
        <dbReference type="Rhea" id="RHEA:70827"/>
        <dbReference type="ChEBI" id="CHEBI:32551"/>
        <dbReference type="ChEBI" id="CHEBI:32682"/>
    </reaction>
    <physiologicalReaction direction="left-to-right" evidence="10">
        <dbReference type="Rhea" id="RHEA:70828"/>
    </physiologicalReaction>
</comment>
<evidence type="ECO:0000256" key="10">
    <source>
        <dbReference type="ARBA" id="ARBA00051323"/>
    </source>
</evidence>
<keyword evidence="22" id="KW-1185">Reference proteome</keyword>
<dbReference type="GeneID" id="579682"/>
<evidence type="ECO:0000256" key="11">
    <source>
        <dbReference type="ARBA" id="ARBA00051814"/>
    </source>
</evidence>
<evidence type="ECO:0000256" key="4">
    <source>
        <dbReference type="ARBA" id="ARBA00022475"/>
    </source>
</evidence>
<accession>A0A7M7RCS6</accession>
<dbReference type="GO" id="GO:0003333">
    <property type="term" value="P:amino acid transmembrane transport"/>
    <property type="evidence" value="ECO:0000318"/>
    <property type="project" value="GO_Central"/>
</dbReference>
<dbReference type="Proteomes" id="UP000007110">
    <property type="component" value="Unassembled WGS sequence"/>
</dbReference>
<comment type="catalytic activity">
    <reaction evidence="12">
        <text>L-histidine(out) + L-arginine(in) = L-histidine(in) + L-arginine(out)</text>
        <dbReference type="Rhea" id="RHEA:71063"/>
        <dbReference type="ChEBI" id="CHEBI:32682"/>
        <dbReference type="ChEBI" id="CHEBI:57595"/>
    </reaction>
    <physiologicalReaction direction="left-to-right" evidence="12">
        <dbReference type="Rhea" id="RHEA:71064"/>
    </physiologicalReaction>
</comment>
<feature type="transmembrane region" description="Helical" evidence="20">
    <location>
        <begin position="124"/>
        <end position="152"/>
    </location>
</feature>
<dbReference type="InterPro" id="IPR002293">
    <property type="entry name" value="AA/rel_permease1"/>
</dbReference>
<sequence>MTELKERKKGETNHGFESENENGLTPYNEKAIEIIDAVDNGEGVKLKRDVGLLGAFSYVVGSMIGSGIFVSPKGVLASTESVGMSLVIWVACGIIAMLGALVYTELGLMLPKSGAEHTYLNTTFGSSIAFVYAWVSITVIRPAGIAIISLTFGQYMVAPFYTGEECGPPDSIAKLLAGCCIVLLAIINCYSLKAAARVQIIFTVAKILALIVIIILGFVEIAQGNTEYLDPKVSFKGSASNVAAYGLAFYAGLWSYDGWNTLNFAVEELKNPEVTLPRAIMLGLPVTTLVYLLTNIAYFTVLSPQQLLQSDAVAVTFALQTMGDAYWLVPIAVAMSTFGAANGISYIASRLAYSVAQEGHFPQVLSMAQHKRVTPVVSLIVVSLIALILLVLPTSLDSLLNYFSFASWFFYGITAFTFLYLRYKHPDWKRPYRVHWLVAVFLLVASVYFIIAPLINDPALEYLFAAIFMFGGLIFWVPFIHYGYEPKFMDYFTTFCQLFFELVPTHNTELEDQTTKEVEDKSIMPNEDD</sequence>
<reference evidence="21" key="2">
    <citation type="submission" date="2021-01" db="UniProtKB">
        <authorList>
            <consortium name="EnsemblMetazoa"/>
        </authorList>
    </citation>
    <scope>IDENTIFICATION</scope>
</reference>
<comment type="catalytic activity">
    <reaction evidence="14">
        <text>L-leucine(out) + L-arginine(in) = L-leucine(in) + L-arginine(out)</text>
        <dbReference type="Rhea" id="RHEA:71059"/>
        <dbReference type="ChEBI" id="CHEBI:32682"/>
        <dbReference type="ChEBI" id="CHEBI:57427"/>
    </reaction>
    <physiologicalReaction direction="left-to-right" evidence="14">
        <dbReference type="Rhea" id="RHEA:71060"/>
    </physiologicalReaction>
</comment>
<evidence type="ECO:0000256" key="9">
    <source>
        <dbReference type="ARBA" id="ARBA00023157"/>
    </source>
</evidence>
<evidence type="ECO:0000256" key="18">
    <source>
        <dbReference type="ARBA" id="ARBA00093193"/>
    </source>
</evidence>
<feature type="transmembrane region" description="Helical" evidence="20">
    <location>
        <begin position="204"/>
        <end position="222"/>
    </location>
</feature>
<keyword evidence="4" id="KW-1003">Cell membrane</keyword>
<evidence type="ECO:0000256" key="2">
    <source>
        <dbReference type="ARBA" id="ARBA00009523"/>
    </source>
</evidence>
<keyword evidence="7 20" id="KW-1133">Transmembrane helix</keyword>
<dbReference type="FunFam" id="1.20.1740.10:FF:000015">
    <property type="entry name" value="B(0,+)-type amino acid transporter 1"/>
    <property type="match status" value="1"/>
</dbReference>
<evidence type="ECO:0000256" key="20">
    <source>
        <dbReference type="SAM" id="Phobius"/>
    </source>
</evidence>
<reference evidence="22" key="1">
    <citation type="submission" date="2015-02" db="EMBL/GenBank/DDBJ databases">
        <title>Genome sequencing for Strongylocentrotus purpuratus.</title>
        <authorList>
            <person name="Murali S."/>
            <person name="Liu Y."/>
            <person name="Vee V."/>
            <person name="English A."/>
            <person name="Wang M."/>
            <person name="Skinner E."/>
            <person name="Han Y."/>
            <person name="Muzny D.M."/>
            <person name="Worley K.C."/>
            <person name="Gibbs R.A."/>
        </authorList>
    </citation>
    <scope>NUCLEOTIDE SEQUENCE</scope>
</reference>
<evidence type="ECO:0000256" key="7">
    <source>
        <dbReference type="ARBA" id="ARBA00022989"/>
    </source>
</evidence>
<evidence type="ECO:0000256" key="19">
    <source>
        <dbReference type="SAM" id="MobiDB-lite"/>
    </source>
</evidence>
<feature type="transmembrane region" description="Helical" evidence="20">
    <location>
        <begin position="376"/>
        <end position="396"/>
    </location>
</feature>
<evidence type="ECO:0000256" key="14">
    <source>
        <dbReference type="ARBA" id="ARBA00052732"/>
    </source>
</evidence>
<protein>
    <recommendedName>
        <fullName evidence="15">b(0,+)-type amino acid transporter 1</fullName>
    </recommendedName>
    <alternativeName>
        <fullName evidence="16">Glycoprotein-associated amino acid transporter b0,+AT1</fullName>
    </alternativeName>
    <alternativeName>
        <fullName evidence="17">Solute carrier family 7 member 9</fullName>
    </alternativeName>
</protein>
<evidence type="ECO:0000256" key="12">
    <source>
        <dbReference type="ARBA" id="ARBA00051835"/>
    </source>
</evidence>
<feature type="transmembrane region" description="Helical" evidence="20">
    <location>
        <begin position="82"/>
        <end position="103"/>
    </location>
</feature>
<comment type="catalytic activity">
    <reaction evidence="11">
        <text>L-cystine(out) + L-arginine(in) = L-cystine(in) + L-arginine(out)</text>
        <dbReference type="Rhea" id="RHEA:71075"/>
        <dbReference type="ChEBI" id="CHEBI:32682"/>
        <dbReference type="ChEBI" id="CHEBI:35491"/>
    </reaction>
    <physiologicalReaction direction="left-to-right" evidence="11">
        <dbReference type="Rhea" id="RHEA:71076"/>
    </physiologicalReaction>
</comment>
<keyword evidence="5" id="KW-0597">Phosphoprotein</keyword>
<feature type="region of interest" description="Disordered" evidence="19">
    <location>
        <begin position="1"/>
        <end position="23"/>
    </location>
</feature>
<evidence type="ECO:0000256" key="8">
    <source>
        <dbReference type="ARBA" id="ARBA00023136"/>
    </source>
</evidence>
<feature type="transmembrane region" description="Helical" evidence="20">
    <location>
        <begin position="325"/>
        <end position="348"/>
    </location>
</feature>
<dbReference type="AlphaFoldDB" id="A0A7M7RCS6"/>
<evidence type="ECO:0000256" key="3">
    <source>
        <dbReference type="ARBA" id="ARBA00022448"/>
    </source>
</evidence>